<gene>
    <name evidence="2" type="ORF">HBE96_07605</name>
</gene>
<evidence type="ECO:0000313" key="3">
    <source>
        <dbReference type="Proteomes" id="UP000537131"/>
    </source>
</evidence>
<sequence length="288" mass="33535">MDKNMFNAECEDRIKVAKEIAGKCSLEYGKEIIIVGSVSRNLADENSDIEIEFLVNDLIPEEDRINWIKQIEGTDIYSYGAPIGDGSVWIIFKYKDYWIEAGWQTIISMKNNIDSIAVGKVCTHDKLILASTFRDAISIRDNGILRDVQEQLKLYPEKLEKDIILNTIKPWTIDLSIEARKMLSKRGDKMPFLERMIPDIQKILRILYAVNRQWEPDWKWTKYIVSNLKIKPENLEERIDSILCIKDTRENLNNCFELIRDTLFLIPKELELGDIVSHIIKNIDTKIV</sequence>
<dbReference type="Gene3D" id="3.30.460.10">
    <property type="entry name" value="Beta Polymerase, domain 2"/>
    <property type="match status" value="1"/>
</dbReference>
<dbReference type="SUPFAM" id="SSF81301">
    <property type="entry name" value="Nucleotidyltransferase"/>
    <property type="match status" value="1"/>
</dbReference>
<dbReference type="Proteomes" id="UP000537131">
    <property type="component" value="Unassembled WGS sequence"/>
</dbReference>
<dbReference type="EMBL" id="JABBNI010000014">
    <property type="protein sequence ID" value="NMM62558.1"/>
    <property type="molecule type" value="Genomic_DNA"/>
</dbReference>
<protein>
    <submittedName>
        <fullName evidence="2">DUF4037 domain-containing protein</fullName>
    </submittedName>
</protein>
<dbReference type="RefSeq" id="WP_169297163.1">
    <property type="nucleotide sequence ID" value="NZ_JABBNI010000014.1"/>
</dbReference>
<feature type="domain" description="DUF4037" evidence="1">
    <location>
        <begin position="134"/>
        <end position="221"/>
    </location>
</feature>
<keyword evidence="3" id="KW-1185">Reference proteome</keyword>
<reference evidence="2 3" key="1">
    <citation type="submission" date="2020-04" db="EMBL/GenBank/DDBJ databases">
        <authorList>
            <person name="Doyle D.A."/>
        </authorList>
    </citation>
    <scope>NUCLEOTIDE SEQUENCE [LARGE SCALE GENOMIC DNA]</scope>
    <source>
        <strain evidence="2 3">P21</strain>
    </source>
</reference>
<organism evidence="2 3">
    <name type="scientific">Clostridium muellerianum</name>
    <dbReference type="NCBI Taxonomy" id="2716538"/>
    <lineage>
        <taxon>Bacteria</taxon>
        <taxon>Bacillati</taxon>
        <taxon>Bacillota</taxon>
        <taxon>Clostridia</taxon>
        <taxon>Eubacteriales</taxon>
        <taxon>Clostridiaceae</taxon>
        <taxon>Clostridium</taxon>
    </lineage>
</organism>
<proteinExistence type="predicted"/>
<accession>A0A7Y0EFP8</accession>
<name>A0A7Y0EFP8_9CLOT</name>
<reference evidence="2 3" key="2">
    <citation type="submission" date="2020-06" db="EMBL/GenBank/DDBJ databases">
        <title>Complete Genome Sequence of Clostridium muelleri sp. nov. P21T, an Acid-Alcohol Producing Acetogen Isolated from Old Hay.</title>
        <authorList>
            <person name="Duncan K.E."/>
            <person name="Tanner R.S."/>
        </authorList>
    </citation>
    <scope>NUCLEOTIDE SEQUENCE [LARGE SCALE GENOMIC DNA]</scope>
    <source>
        <strain evidence="2 3">P21</strain>
    </source>
</reference>
<dbReference type="InterPro" id="IPR025117">
    <property type="entry name" value="DUF4037"/>
</dbReference>
<evidence type="ECO:0000313" key="2">
    <source>
        <dbReference type="EMBL" id="NMM62558.1"/>
    </source>
</evidence>
<dbReference type="AlphaFoldDB" id="A0A7Y0EFP8"/>
<evidence type="ECO:0000259" key="1">
    <source>
        <dbReference type="Pfam" id="PF13228"/>
    </source>
</evidence>
<dbReference type="Pfam" id="PF13228">
    <property type="entry name" value="DUF4037"/>
    <property type="match status" value="1"/>
</dbReference>
<comment type="caution">
    <text evidence="2">The sequence shown here is derived from an EMBL/GenBank/DDBJ whole genome shotgun (WGS) entry which is preliminary data.</text>
</comment>
<dbReference type="InterPro" id="IPR043519">
    <property type="entry name" value="NT_sf"/>
</dbReference>